<gene>
    <name evidence="6" type="ORF">Pa4123_89290</name>
</gene>
<dbReference type="InterPro" id="IPR000312">
    <property type="entry name" value="Glycosyl_Trfase_fam3"/>
</dbReference>
<dbReference type="Pfam" id="PF00591">
    <property type="entry name" value="Glycos_transf_3"/>
    <property type="match status" value="1"/>
</dbReference>
<dbReference type="PANTHER" id="PTHR43285:SF2">
    <property type="entry name" value="ANTHRANILATE PHOSPHORIBOSYLTRANSFERASE"/>
    <property type="match status" value="1"/>
</dbReference>
<evidence type="ECO:0000256" key="1">
    <source>
        <dbReference type="ARBA" id="ARBA00022676"/>
    </source>
</evidence>
<evidence type="ECO:0000259" key="5">
    <source>
        <dbReference type="Pfam" id="PF00591"/>
    </source>
</evidence>
<protein>
    <recommendedName>
        <fullName evidence="5">Glycosyl transferase family 3 domain-containing protein</fullName>
    </recommendedName>
</protein>
<keyword evidence="2" id="KW-0808">Transferase</keyword>
<dbReference type="Proteomes" id="UP001144280">
    <property type="component" value="Unassembled WGS sequence"/>
</dbReference>
<reference evidence="6" key="1">
    <citation type="submission" date="2022-12" db="EMBL/GenBank/DDBJ databases">
        <title>New Phytohabitans aurantiacus sp. RD004123 nov., an actinomycete isolated from soil.</title>
        <authorList>
            <person name="Triningsih D.W."/>
            <person name="Harunari E."/>
            <person name="Igarashi Y."/>
        </authorList>
    </citation>
    <scope>NUCLEOTIDE SEQUENCE</scope>
    <source>
        <strain evidence="6">RD004123</strain>
    </source>
</reference>
<sequence length="345" mass="36505">MGSVRGGSVAAQADTWSPDLLQTLLRDPSAASDERWRRWCAHLLHADLIGPVELHEWWDVIIEFDPVLSAYTNKPVATPDNTVVVAGSGKEHFKTFNVSTAAAILAAAAGVPVVKGVSQSVSAVSGAADILDVLGIRPVDHPAAITEALDRHGIACTAYANFCPRYAARYDGVFEKLTPASFFMPVAALCVRAGGYVLGLAHRDVMLAAAALRRIRPDIATGVVASTELTPGEMIDEHSDVGVARIAHLTDGVIISEVRRRSAPAEAWRTAVAHRPTHGGNAALVAAAVTSCNDTPVARLVELNAALVVTASRAGVDLDEATDQVREARRSGRATRLLTTLTHLQ</sequence>
<comment type="caution">
    <text evidence="6">The sequence shown here is derived from an EMBL/GenBank/DDBJ whole genome shotgun (WGS) entry which is preliminary data.</text>
</comment>
<proteinExistence type="predicted"/>
<accession>A0ABQ5RDI1</accession>
<keyword evidence="4" id="KW-0057">Aromatic amino acid biosynthesis</keyword>
<evidence type="ECO:0000256" key="3">
    <source>
        <dbReference type="ARBA" id="ARBA00022822"/>
    </source>
</evidence>
<organism evidence="6 7">
    <name type="scientific">Phytohabitans aurantiacus</name>
    <dbReference type="NCBI Taxonomy" id="3016789"/>
    <lineage>
        <taxon>Bacteria</taxon>
        <taxon>Bacillati</taxon>
        <taxon>Actinomycetota</taxon>
        <taxon>Actinomycetes</taxon>
        <taxon>Micromonosporales</taxon>
        <taxon>Micromonosporaceae</taxon>
    </lineage>
</organism>
<keyword evidence="3" id="KW-0028">Amino-acid biosynthesis</keyword>
<evidence type="ECO:0000256" key="4">
    <source>
        <dbReference type="ARBA" id="ARBA00023141"/>
    </source>
</evidence>
<feature type="domain" description="Glycosyl transferase family 3" evidence="5">
    <location>
        <begin position="83"/>
        <end position="334"/>
    </location>
</feature>
<dbReference type="SUPFAM" id="SSF52418">
    <property type="entry name" value="Nucleoside phosphorylase/phosphoribosyltransferase catalytic domain"/>
    <property type="match status" value="1"/>
</dbReference>
<dbReference type="InterPro" id="IPR005940">
    <property type="entry name" value="Anthranilate_Pribosyl_Tfrase"/>
</dbReference>
<keyword evidence="3" id="KW-0822">Tryptophan biosynthesis</keyword>
<dbReference type="EMBL" id="BSDI01000093">
    <property type="protein sequence ID" value="GLI03651.1"/>
    <property type="molecule type" value="Genomic_DNA"/>
</dbReference>
<evidence type="ECO:0000313" key="6">
    <source>
        <dbReference type="EMBL" id="GLI03651.1"/>
    </source>
</evidence>
<dbReference type="InterPro" id="IPR035902">
    <property type="entry name" value="Nuc_phospho_transferase"/>
</dbReference>
<evidence type="ECO:0000313" key="7">
    <source>
        <dbReference type="Proteomes" id="UP001144280"/>
    </source>
</evidence>
<dbReference type="PANTHER" id="PTHR43285">
    <property type="entry name" value="ANTHRANILATE PHOSPHORIBOSYLTRANSFERASE"/>
    <property type="match status" value="1"/>
</dbReference>
<dbReference type="Gene3D" id="3.40.1030.10">
    <property type="entry name" value="Nucleoside phosphorylase/phosphoribosyltransferase catalytic domain"/>
    <property type="match status" value="1"/>
</dbReference>
<keyword evidence="1" id="KW-0328">Glycosyltransferase</keyword>
<name>A0ABQ5RDI1_9ACTN</name>
<evidence type="ECO:0000256" key="2">
    <source>
        <dbReference type="ARBA" id="ARBA00022679"/>
    </source>
</evidence>
<keyword evidence="7" id="KW-1185">Reference proteome</keyword>